<organism evidence="1 2">
    <name type="scientific">Suillus luteus UH-Slu-Lm8-n1</name>
    <dbReference type="NCBI Taxonomy" id="930992"/>
    <lineage>
        <taxon>Eukaryota</taxon>
        <taxon>Fungi</taxon>
        <taxon>Dikarya</taxon>
        <taxon>Basidiomycota</taxon>
        <taxon>Agaricomycotina</taxon>
        <taxon>Agaricomycetes</taxon>
        <taxon>Agaricomycetidae</taxon>
        <taxon>Boletales</taxon>
        <taxon>Suillineae</taxon>
        <taxon>Suillaceae</taxon>
        <taxon>Suillus</taxon>
    </lineage>
</organism>
<sequence>MMLSAHHTIPSTGNMLRSTSQFQFNVNDKLYPFASHLHHGFPGHYRLFQRNRPLRV</sequence>
<name>A0A0D0B7W5_9AGAM</name>
<evidence type="ECO:0000313" key="1">
    <source>
        <dbReference type="EMBL" id="KIK39883.1"/>
    </source>
</evidence>
<accession>A0A0D0B7W5</accession>
<protein>
    <submittedName>
        <fullName evidence="1">Uncharacterized protein</fullName>
    </submittedName>
</protein>
<dbReference type="InParanoid" id="A0A0D0B7W5"/>
<gene>
    <name evidence="1" type="ORF">CY34DRAFT_297746</name>
</gene>
<dbReference type="HOGENOM" id="CLU_3015755_0_0_1"/>
<dbReference type="Proteomes" id="UP000054485">
    <property type="component" value="Unassembled WGS sequence"/>
</dbReference>
<reference evidence="1 2" key="1">
    <citation type="submission" date="2014-04" db="EMBL/GenBank/DDBJ databases">
        <authorList>
            <consortium name="DOE Joint Genome Institute"/>
            <person name="Kuo A."/>
            <person name="Ruytinx J."/>
            <person name="Rineau F."/>
            <person name="Colpaert J."/>
            <person name="Kohler A."/>
            <person name="Nagy L.G."/>
            <person name="Floudas D."/>
            <person name="Copeland A."/>
            <person name="Barry K.W."/>
            <person name="Cichocki N."/>
            <person name="Veneault-Fourrey C."/>
            <person name="LaButti K."/>
            <person name="Lindquist E.A."/>
            <person name="Lipzen A."/>
            <person name="Lundell T."/>
            <person name="Morin E."/>
            <person name="Murat C."/>
            <person name="Sun H."/>
            <person name="Tunlid A."/>
            <person name="Henrissat B."/>
            <person name="Grigoriev I.V."/>
            <person name="Hibbett D.S."/>
            <person name="Martin F."/>
            <person name="Nordberg H.P."/>
            <person name="Cantor M.N."/>
            <person name="Hua S.X."/>
        </authorList>
    </citation>
    <scope>NUCLEOTIDE SEQUENCE [LARGE SCALE GENOMIC DNA]</scope>
    <source>
        <strain evidence="1 2">UH-Slu-Lm8-n1</strain>
    </source>
</reference>
<keyword evidence="2" id="KW-1185">Reference proteome</keyword>
<evidence type="ECO:0000313" key="2">
    <source>
        <dbReference type="Proteomes" id="UP000054485"/>
    </source>
</evidence>
<dbReference type="AlphaFoldDB" id="A0A0D0B7W5"/>
<proteinExistence type="predicted"/>
<dbReference type="EMBL" id="KN835324">
    <property type="protein sequence ID" value="KIK39883.1"/>
    <property type="molecule type" value="Genomic_DNA"/>
</dbReference>
<reference evidence="2" key="2">
    <citation type="submission" date="2015-01" db="EMBL/GenBank/DDBJ databases">
        <title>Evolutionary Origins and Diversification of the Mycorrhizal Mutualists.</title>
        <authorList>
            <consortium name="DOE Joint Genome Institute"/>
            <consortium name="Mycorrhizal Genomics Consortium"/>
            <person name="Kohler A."/>
            <person name="Kuo A."/>
            <person name="Nagy L.G."/>
            <person name="Floudas D."/>
            <person name="Copeland A."/>
            <person name="Barry K.W."/>
            <person name="Cichocki N."/>
            <person name="Veneault-Fourrey C."/>
            <person name="LaButti K."/>
            <person name="Lindquist E.A."/>
            <person name="Lipzen A."/>
            <person name="Lundell T."/>
            <person name="Morin E."/>
            <person name="Murat C."/>
            <person name="Riley R."/>
            <person name="Ohm R."/>
            <person name="Sun H."/>
            <person name="Tunlid A."/>
            <person name="Henrissat B."/>
            <person name="Grigoriev I.V."/>
            <person name="Hibbett D.S."/>
            <person name="Martin F."/>
        </authorList>
    </citation>
    <scope>NUCLEOTIDE SEQUENCE [LARGE SCALE GENOMIC DNA]</scope>
    <source>
        <strain evidence="2">UH-Slu-Lm8-n1</strain>
    </source>
</reference>